<protein>
    <submittedName>
        <fullName evidence="5">Disintegrin and metalloproteinase domain-containing protein 12</fullName>
    </submittedName>
</protein>
<keyword evidence="3" id="KW-0862">Zinc</keyword>
<keyword evidence="4" id="KW-0482">Metalloprotease</keyword>
<evidence type="ECO:0000313" key="6">
    <source>
        <dbReference type="Proteomes" id="UP000887159"/>
    </source>
</evidence>
<dbReference type="PANTHER" id="PTHR11905:SF159">
    <property type="entry name" value="ADAM METALLOPROTEASE"/>
    <property type="match status" value="1"/>
</dbReference>
<keyword evidence="2" id="KW-0378">Hydrolase</keyword>
<proteinExistence type="predicted"/>
<dbReference type="GO" id="GO:0008237">
    <property type="term" value="F:metallopeptidase activity"/>
    <property type="evidence" value="ECO:0007669"/>
    <property type="project" value="UniProtKB-KW"/>
</dbReference>
<dbReference type="AlphaFoldDB" id="A0A8X6SRE0"/>
<keyword evidence="6" id="KW-1185">Reference proteome</keyword>
<evidence type="ECO:0000256" key="4">
    <source>
        <dbReference type="ARBA" id="ARBA00023049"/>
    </source>
</evidence>
<name>A0A8X6SRE0_TRICX</name>
<evidence type="ECO:0000313" key="5">
    <source>
        <dbReference type="EMBL" id="GFY18161.1"/>
    </source>
</evidence>
<evidence type="ECO:0000256" key="2">
    <source>
        <dbReference type="ARBA" id="ARBA00022801"/>
    </source>
</evidence>
<evidence type="ECO:0000256" key="1">
    <source>
        <dbReference type="ARBA" id="ARBA00022670"/>
    </source>
</evidence>
<reference evidence="5" key="1">
    <citation type="submission" date="2020-08" db="EMBL/GenBank/DDBJ databases">
        <title>Multicomponent nature underlies the extraordinary mechanical properties of spider dragline silk.</title>
        <authorList>
            <person name="Kono N."/>
            <person name="Nakamura H."/>
            <person name="Mori M."/>
            <person name="Yoshida Y."/>
            <person name="Ohtoshi R."/>
            <person name="Malay A.D."/>
            <person name="Moran D.A.P."/>
            <person name="Tomita M."/>
            <person name="Numata K."/>
            <person name="Arakawa K."/>
        </authorList>
    </citation>
    <scope>NUCLEOTIDE SEQUENCE</scope>
</reference>
<dbReference type="InterPro" id="IPR036436">
    <property type="entry name" value="Disintegrin_dom_sf"/>
</dbReference>
<evidence type="ECO:0000256" key="3">
    <source>
        <dbReference type="ARBA" id="ARBA00022833"/>
    </source>
</evidence>
<dbReference type="EMBL" id="BMAU01021348">
    <property type="protein sequence ID" value="GFY18161.1"/>
    <property type="molecule type" value="Genomic_DNA"/>
</dbReference>
<dbReference type="GO" id="GO:0006509">
    <property type="term" value="P:membrane protein ectodomain proteolysis"/>
    <property type="evidence" value="ECO:0007669"/>
    <property type="project" value="TreeGrafter"/>
</dbReference>
<accession>A0A8X6SRE0</accession>
<gene>
    <name evidence="5" type="primary">ADAM12</name>
    <name evidence="5" type="ORF">TNCV_2045671</name>
</gene>
<keyword evidence="1" id="KW-0645">Protease</keyword>
<organism evidence="5 6">
    <name type="scientific">Trichonephila clavipes</name>
    <name type="common">Golden silk orbweaver</name>
    <name type="synonym">Nephila clavipes</name>
    <dbReference type="NCBI Taxonomy" id="2585209"/>
    <lineage>
        <taxon>Eukaryota</taxon>
        <taxon>Metazoa</taxon>
        <taxon>Ecdysozoa</taxon>
        <taxon>Arthropoda</taxon>
        <taxon>Chelicerata</taxon>
        <taxon>Arachnida</taxon>
        <taxon>Araneae</taxon>
        <taxon>Araneomorphae</taxon>
        <taxon>Entelegynae</taxon>
        <taxon>Araneoidea</taxon>
        <taxon>Nephilidae</taxon>
        <taxon>Trichonephila</taxon>
    </lineage>
</organism>
<dbReference type="Proteomes" id="UP000887159">
    <property type="component" value="Unassembled WGS sequence"/>
</dbReference>
<dbReference type="PANTHER" id="PTHR11905">
    <property type="entry name" value="ADAM A DISINTEGRIN AND METALLOPROTEASE DOMAIN"/>
    <property type="match status" value="1"/>
</dbReference>
<dbReference type="Gene3D" id="4.10.70.10">
    <property type="entry name" value="Disintegrin domain"/>
    <property type="match status" value="1"/>
</dbReference>
<comment type="caution">
    <text evidence="5">The sequence shown here is derived from an EMBL/GenBank/DDBJ whole genome shotgun (WGS) entry which is preliminary data.</text>
</comment>
<sequence>MLGSGPYVFALRKPDEDVDKTPLFSDSVVGGVCRNTRWAPSTSPRHWSSCSLEYLELAYSQGMDYCLKNRPTAVIGPVCGNSFLEEGEECDCGLKEVRLILLHHLTHSLHSYLVKVSSKIA</sequence>